<accession>A0A1B8HMD5</accession>
<name>A0A1B8HMD5_9GAMM</name>
<evidence type="ECO:0000313" key="1">
    <source>
        <dbReference type="EMBL" id="OBU10569.1"/>
    </source>
</evidence>
<organism evidence="1 2">
    <name type="scientific">Morganella psychrotolerans</name>
    <dbReference type="NCBI Taxonomy" id="368603"/>
    <lineage>
        <taxon>Bacteria</taxon>
        <taxon>Pseudomonadati</taxon>
        <taxon>Pseudomonadota</taxon>
        <taxon>Gammaproteobacteria</taxon>
        <taxon>Enterobacterales</taxon>
        <taxon>Morganellaceae</taxon>
        <taxon>Morganella</taxon>
    </lineage>
</organism>
<dbReference type="EMBL" id="LZEX01000003">
    <property type="protein sequence ID" value="OBU10569.1"/>
    <property type="molecule type" value="Genomic_DNA"/>
</dbReference>
<comment type="caution">
    <text evidence="1">The sequence shown here is derived from an EMBL/GenBank/DDBJ whole genome shotgun (WGS) entry which is preliminary data.</text>
</comment>
<sequence>MTTFNWKPSESRWNQGEQLYLGQFKIGSAYYDATHTRGQEAYATRCSLPGLKGDLGHFPDMAAAKDAVEKALAFWLRRAGLQFTKSASEKTKS</sequence>
<dbReference type="AlphaFoldDB" id="A0A1B8HMD5"/>
<gene>
    <name evidence="1" type="ORF">AYY17_15620</name>
</gene>
<proteinExistence type="predicted"/>
<evidence type="ECO:0000313" key="2">
    <source>
        <dbReference type="Proteomes" id="UP000092247"/>
    </source>
</evidence>
<protein>
    <submittedName>
        <fullName evidence="1">Uncharacterized protein</fullName>
    </submittedName>
</protein>
<dbReference type="Proteomes" id="UP000092247">
    <property type="component" value="Unassembled WGS sequence"/>
</dbReference>
<reference evidence="1 2" key="1">
    <citation type="submission" date="2016-06" db="EMBL/GenBank/DDBJ databases">
        <authorList>
            <person name="Kjaerup R.B."/>
            <person name="Dalgaard T.S."/>
            <person name="Juul-Madsen H.R."/>
        </authorList>
    </citation>
    <scope>NUCLEOTIDE SEQUENCE [LARGE SCALE GENOMIC DNA]</scope>
    <source>
        <strain evidence="1 2">GCSL-Mp3</strain>
    </source>
</reference>
<dbReference type="RefSeq" id="WP_067421806.1">
    <property type="nucleotide sequence ID" value="NZ_LZEX01000003.1"/>
</dbReference>